<sequence>MDKEDLYREYISRFISGLEQFYDSLLQFHTPPSQNHVYNTRANKCAILFLAIRCLVLQTVLNLIMSRFPQNICTTFNQLFFPTVLLFRYIHPKPWDDMFMNTVRALGADTRVDIAAKPEPRYFVQLQQYLYRTVQAYFMIGTIHTLVNLKGIWAWPGGAVAVLVTQQYLQYRGVEYTMIKTLFAMAFIGPRWTVWLVQISVQQQLFLYELLQPYLARVQFKPWEERAWWNHNSLELRGFALGAWALCSIPVVGVIAVPVMFPAVAFLLTRSCGLMENSGRGLSGDVIEAKTPGVKAVAQGKSPAVSGDWDKESVQTFVRGTHQKPFKPTVHGPNSITDQIIVGMVTEEQVQADAVTSHTRRLDLYQEYQLQVKRQEQFDQLNAKRHEQFDQLNAKRLQQLEQL</sequence>
<feature type="non-terminal residue" evidence="2">
    <location>
        <position position="403"/>
    </location>
</feature>
<dbReference type="OrthoDB" id="10041630at2759"/>
<feature type="transmembrane region" description="Helical" evidence="1">
    <location>
        <begin position="243"/>
        <end position="268"/>
    </location>
</feature>
<keyword evidence="1" id="KW-0472">Membrane</keyword>
<evidence type="ECO:0000313" key="3">
    <source>
        <dbReference type="Proteomes" id="UP000823405"/>
    </source>
</evidence>
<protein>
    <submittedName>
        <fullName evidence="2">Uncharacterized protein</fullName>
    </submittedName>
</protein>
<comment type="caution">
    <text evidence="2">The sequence shown here is derived from an EMBL/GenBank/DDBJ whole genome shotgun (WGS) entry which is preliminary data.</text>
</comment>
<proteinExistence type="predicted"/>
<gene>
    <name evidence="2" type="ORF">BGZ97_004121</name>
</gene>
<dbReference type="Proteomes" id="UP000823405">
    <property type="component" value="Unassembled WGS sequence"/>
</dbReference>
<organism evidence="2 3">
    <name type="scientific">Linnemannia gamsii</name>
    <dbReference type="NCBI Taxonomy" id="64522"/>
    <lineage>
        <taxon>Eukaryota</taxon>
        <taxon>Fungi</taxon>
        <taxon>Fungi incertae sedis</taxon>
        <taxon>Mucoromycota</taxon>
        <taxon>Mortierellomycotina</taxon>
        <taxon>Mortierellomycetes</taxon>
        <taxon>Mortierellales</taxon>
        <taxon>Mortierellaceae</taxon>
        <taxon>Linnemannia</taxon>
    </lineage>
</organism>
<keyword evidence="3" id="KW-1185">Reference proteome</keyword>
<dbReference type="AlphaFoldDB" id="A0A9P6UH50"/>
<name>A0A9P6UH50_9FUNG</name>
<evidence type="ECO:0000313" key="2">
    <source>
        <dbReference type="EMBL" id="KAG0298293.1"/>
    </source>
</evidence>
<keyword evidence="1" id="KW-1133">Transmembrane helix</keyword>
<reference evidence="2" key="1">
    <citation type="journal article" date="2020" name="Fungal Divers.">
        <title>Resolving the Mortierellaceae phylogeny through synthesis of multi-gene phylogenetics and phylogenomics.</title>
        <authorList>
            <person name="Vandepol N."/>
            <person name="Liber J."/>
            <person name="Desiro A."/>
            <person name="Na H."/>
            <person name="Kennedy M."/>
            <person name="Barry K."/>
            <person name="Grigoriev I.V."/>
            <person name="Miller A.N."/>
            <person name="O'Donnell K."/>
            <person name="Stajich J.E."/>
            <person name="Bonito G."/>
        </authorList>
    </citation>
    <scope>NUCLEOTIDE SEQUENCE</scope>
    <source>
        <strain evidence="2">NVP60</strain>
    </source>
</reference>
<keyword evidence="1" id="KW-0812">Transmembrane</keyword>
<dbReference type="EMBL" id="JAAAIN010002003">
    <property type="protein sequence ID" value="KAG0298293.1"/>
    <property type="molecule type" value="Genomic_DNA"/>
</dbReference>
<evidence type="ECO:0000256" key="1">
    <source>
        <dbReference type="SAM" id="Phobius"/>
    </source>
</evidence>
<accession>A0A9P6UH50</accession>